<comment type="caution">
    <text evidence="2">The sequence shown here is derived from an EMBL/GenBank/DDBJ whole genome shotgun (WGS) entry which is preliminary data.</text>
</comment>
<name>A0ABV0G8Y0_9BURK</name>
<evidence type="ECO:0000313" key="3">
    <source>
        <dbReference type="Proteomes" id="UP001462640"/>
    </source>
</evidence>
<dbReference type="Proteomes" id="UP001462640">
    <property type="component" value="Unassembled WGS sequence"/>
</dbReference>
<reference evidence="2 3" key="1">
    <citation type="submission" date="2024-05" db="EMBL/GenBank/DDBJ databases">
        <title>Roseateles sp. 2.12 16S ribosomal RNA gene Genome sequencing and assembly.</title>
        <authorList>
            <person name="Woo H."/>
        </authorList>
    </citation>
    <scope>NUCLEOTIDE SEQUENCE [LARGE SCALE GENOMIC DNA]</scope>
    <source>
        <strain evidence="2 3">2.12</strain>
    </source>
</reference>
<evidence type="ECO:0000313" key="2">
    <source>
        <dbReference type="EMBL" id="MEO3711503.1"/>
    </source>
</evidence>
<feature type="compositionally biased region" description="Basic and acidic residues" evidence="1">
    <location>
        <begin position="20"/>
        <end position="33"/>
    </location>
</feature>
<protein>
    <submittedName>
        <fullName evidence="2">Uncharacterized protein</fullName>
    </submittedName>
</protein>
<gene>
    <name evidence="2" type="ORF">ABDJ40_01840</name>
</gene>
<proteinExistence type="predicted"/>
<dbReference type="EMBL" id="JBDPZC010000001">
    <property type="protein sequence ID" value="MEO3711503.1"/>
    <property type="molecule type" value="Genomic_DNA"/>
</dbReference>
<evidence type="ECO:0000256" key="1">
    <source>
        <dbReference type="SAM" id="MobiDB-lite"/>
    </source>
</evidence>
<dbReference type="RefSeq" id="WP_347605363.1">
    <property type="nucleotide sequence ID" value="NZ_JBDPZC010000001.1"/>
</dbReference>
<sequence>MSSDLQDYFDALERLKERGEKINNDSVSREAGRKPGSIKKSRPEFDFLRSEIKKAAGKSSPSGDETKRKDALAELREKLAVAEAKIISGYSREISLLRQIRKLRVELVALKGGSVVPLRAKLD</sequence>
<organism evidence="2 3">
    <name type="scientific">Roseateles flavus</name>
    <dbReference type="NCBI Taxonomy" id="3149041"/>
    <lineage>
        <taxon>Bacteria</taxon>
        <taxon>Pseudomonadati</taxon>
        <taxon>Pseudomonadota</taxon>
        <taxon>Betaproteobacteria</taxon>
        <taxon>Burkholderiales</taxon>
        <taxon>Sphaerotilaceae</taxon>
        <taxon>Roseateles</taxon>
    </lineage>
</organism>
<keyword evidence="3" id="KW-1185">Reference proteome</keyword>
<accession>A0ABV0G8Y0</accession>
<feature type="region of interest" description="Disordered" evidence="1">
    <location>
        <begin position="20"/>
        <end position="41"/>
    </location>
</feature>